<dbReference type="InterPro" id="IPR000192">
    <property type="entry name" value="Aminotrans_V_dom"/>
</dbReference>
<organism evidence="10">
    <name type="scientific">Caldiarchaeum subterraneum</name>
    <dbReference type="NCBI Taxonomy" id="311458"/>
    <lineage>
        <taxon>Archaea</taxon>
        <taxon>Nitrososphaerota</taxon>
        <taxon>Candidatus Caldarchaeales</taxon>
        <taxon>Candidatus Caldarchaeaceae</taxon>
        <taxon>Candidatus Caldarchaeum</taxon>
    </lineage>
</organism>
<dbReference type="EC" id="2.8.1.7" evidence="3 8"/>
<dbReference type="Gene3D" id="3.90.1150.10">
    <property type="entry name" value="Aspartate Aminotransferase, domain 1"/>
    <property type="match status" value="1"/>
</dbReference>
<proteinExistence type="inferred from homology"/>
<keyword evidence="4 8" id="KW-0808">Transferase</keyword>
<dbReference type="PANTHER" id="PTHR43586">
    <property type="entry name" value="CYSTEINE DESULFURASE"/>
    <property type="match status" value="1"/>
</dbReference>
<dbReference type="PROSITE" id="PS00595">
    <property type="entry name" value="AA_TRANSFER_CLASS_5"/>
    <property type="match status" value="1"/>
</dbReference>
<dbReference type="GO" id="GO:0030170">
    <property type="term" value="F:pyridoxal phosphate binding"/>
    <property type="evidence" value="ECO:0007669"/>
    <property type="project" value="UniProtKB-UniRule"/>
</dbReference>
<evidence type="ECO:0000259" key="9">
    <source>
        <dbReference type="Pfam" id="PF00266"/>
    </source>
</evidence>
<dbReference type="Gene3D" id="3.40.640.10">
    <property type="entry name" value="Type I PLP-dependent aspartate aminotransferase-like (Major domain)"/>
    <property type="match status" value="1"/>
</dbReference>
<accession>A0A7C5QDA9</accession>
<dbReference type="NCBIfam" id="TIGR01979">
    <property type="entry name" value="sufS"/>
    <property type="match status" value="1"/>
</dbReference>
<evidence type="ECO:0000256" key="2">
    <source>
        <dbReference type="ARBA" id="ARBA00010447"/>
    </source>
</evidence>
<dbReference type="InterPro" id="IPR010970">
    <property type="entry name" value="Cys_dSase_SufS"/>
</dbReference>
<dbReference type="GO" id="GO:0006534">
    <property type="term" value="P:cysteine metabolic process"/>
    <property type="evidence" value="ECO:0007669"/>
    <property type="project" value="UniProtKB-UniRule"/>
</dbReference>
<comment type="function">
    <text evidence="8">Catalyzes the removal of elemental sulfur and selenium atoms from L-cysteine, L-cystine, L-selenocysteine, and L-selenocystine to produce L-alanine.</text>
</comment>
<evidence type="ECO:0000256" key="3">
    <source>
        <dbReference type="ARBA" id="ARBA00012239"/>
    </source>
</evidence>
<evidence type="ECO:0000313" key="10">
    <source>
        <dbReference type="EMBL" id="HHK68231.1"/>
    </source>
</evidence>
<evidence type="ECO:0000256" key="7">
    <source>
        <dbReference type="RuleBase" id="RU004504"/>
    </source>
</evidence>
<comment type="catalytic activity">
    <reaction evidence="6 8">
        <text>(sulfur carrier)-H + L-cysteine = (sulfur carrier)-SH + L-alanine</text>
        <dbReference type="Rhea" id="RHEA:43892"/>
        <dbReference type="Rhea" id="RHEA-COMP:14737"/>
        <dbReference type="Rhea" id="RHEA-COMP:14739"/>
        <dbReference type="ChEBI" id="CHEBI:29917"/>
        <dbReference type="ChEBI" id="CHEBI:35235"/>
        <dbReference type="ChEBI" id="CHEBI:57972"/>
        <dbReference type="ChEBI" id="CHEBI:64428"/>
        <dbReference type="EC" id="2.8.1.7"/>
    </reaction>
</comment>
<dbReference type="InterPro" id="IPR015422">
    <property type="entry name" value="PyrdxlP-dep_Trfase_small"/>
</dbReference>
<evidence type="ECO:0000256" key="5">
    <source>
        <dbReference type="ARBA" id="ARBA00022898"/>
    </source>
</evidence>
<dbReference type="CDD" id="cd06453">
    <property type="entry name" value="SufS_like"/>
    <property type="match status" value="1"/>
</dbReference>
<comment type="similarity">
    <text evidence="2 8">Belongs to the class-V pyridoxal-phosphate-dependent aminotransferase family. Csd subfamily.</text>
</comment>
<reference evidence="10" key="1">
    <citation type="journal article" date="2020" name="mSystems">
        <title>Genome- and Community-Level Interaction Insights into Carbon Utilization and Element Cycling Functions of Hydrothermarchaeota in Hydrothermal Sediment.</title>
        <authorList>
            <person name="Zhou Z."/>
            <person name="Liu Y."/>
            <person name="Xu W."/>
            <person name="Pan J."/>
            <person name="Luo Z.H."/>
            <person name="Li M."/>
        </authorList>
    </citation>
    <scope>NUCLEOTIDE SEQUENCE [LARGE SCALE GENOMIC DNA]</scope>
    <source>
        <strain evidence="10">SpSt-1056</strain>
    </source>
</reference>
<evidence type="ECO:0000256" key="8">
    <source>
        <dbReference type="RuleBase" id="RU004506"/>
    </source>
</evidence>
<evidence type="ECO:0000256" key="1">
    <source>
        <dbReference type="ARBA" id="ARBA00001933"/>
    </source>
</evidence>
<protein>
    <recommendedName>
        <fullName evidence="3 8">Cysteine desulfurase</fullName>
        <ecNumber evidence="3 8">2.8.1.7</ecNumber>
    </recommendedName>
</protein>
<evidence type="ECO:0000256" key="6">
    <source>
        <dbReference type="ARBA" id="ARBA00050776"/>
    </source>
</evidence>
<dbReference type="InterPro" id="IPR015421">
    <property type="entry name" value="PyrdxlP-dep_Trfase_major"/>
</dbReference>
<sequence length="404" mass="45364">MNPYKVKEDFPIFEQEKTLVYLDSTATSQKPRQVIEAVERFYMSQNANVHRGIYGLSVEATEEYEKARRKVAEFINARSPREIVFVRNTTEALNLVAYSLGLNKLAPKSKIVLTMMEHHSNIVPWQLVARLKAHKLDYIPFTSDGYLDLSKMEETLDGAGVFSFVHASNVLGTINDAKYLTKLAHQHGAVAVVDAAQSVPHMPVDVQDIDCDFMAFSGHKMLGPTGIGVLYGRRELLEEMEPFMGGGEMIKEVYLDRSVWNEVPWKFEAGTPNIAGAVGLGAAVDYLRNIGLDKVREYEHILIAKTLELLSELRHVRIYGPENPRHRCGLVSFNLGDIHPHDLATYLDQFGICVRAGHHCAMPIHTRLGVTATTRASFYIYNTPEDVEALVEALNKAARFFKLS</sequence>
<evidence type="ECO:0000256" key="4">
    <source>
        <dbReference type="ARBA" id="ARBA00022679"/>
    </source>
</evidence>
<dbReference type="EMBL" id="DRWN01000026">
    <property type="protein sequence ID" value="HHK68231.1"/>
    <property type="molecule type" value="Genomic_DNA"/>
</dbReference>
<dbReference type="InterPro" id="IPR015424">
    <property type="entry name" value="PyrdxlP-dep_Trfase"/>
</dbReference>
<gene>
    <name evidence="10" type="ORF">ENM11_03625</name>
</gene>
<feature type="domain" description="Aminotransferase class V" evidence="9">
    <location>
        <begin position="20"/>
        <end position="390"/>
    </location>
</feature>
<dbReference type="SUPFAM" id="SSF53383">
    <property type="entry name" value="PLP-dependent transferases"/>
    <property type="match status" value="1"/>
</dbReference>
<name>A0A7C5QDA9_CALS0</name>
<keyword evidence="5 8" id="KW-0663">Pyridoxal phosphate</keyword>
<dbReference type="PANTHER" id="PTHR43586:SF8">
    <property type="entry name" value="CYSTEINE DESULFURASE 1, CHLOROPLASTIC"/>
    <property type="match status" value="1"/>
</dbReference>
<dbReference type="GO" id="GO:0031071">
    <property type="term" value="F:cysteine desulfurase activity"/>
    <property type="evidence" value="ECO:0007669"/>
    <property type="project" value="UniProtKB-UniRule"/>
</dbReference>
<dbReference type="AlphaFoldDB" id="A0A7C5QDA9"/>
<comment type="caution">
    <text evidence="10">The sequence shown here is derived from an EMBL/GenBank/DDBJ whole genome shotgun (WGS) entry which is preliminary data.</text>
</comment>
<dbReference type="Pfam" id="PF00266">
    <property type="entry name" value="Aminotran_5"/>
    <property type="match status" value="1"/>
</dbReference>
<dbReference type="InterPro" id="IPR020578">
    <property type="entry name" value="Aminotrans_V_PyrdxlP_BS"/>
</dbReference>
<comment type="cofactor">
    <cofactor evidence="1 7">
        <name>pyridoxal 5'-phosphate</name>
        <dbReference type="ChEBI" id="CHEBI:597326"/>
    </cofactor>
</comment>